<accession>S7TD45</accession>
<evidence type="ECO:0000313" key="1">
    <source>
        <dbReference type="EMBL" id="EPR35112.1"/>
    </source>
</evidence>
<dbReference type="RefSeq" id="WP_020886361.1">
    <property type="nucleotide sequence ID" value="NZ_ATHI01000005.1"/>
</dbReference>
<gene>
    <name evidence="1" type="ORF">dsat_2475</name>
</gene>
<protein>
    <submittedName>
        <fullName evidence="1">Uncharacterized protein</fullName>
    </submittedName>
</protein>
<comment type="caution">
    <text evidence="1">The sequence shown here is derived from an EMBL/GenBank/DDBJ whole genome shotgun (WGS) entry which is preliminary data.</text>
</comment>
<keyword evidence="2" id="KW-1185">Reference proteome</keyword>
<organism evidence="1 2">
    <name type="scientific">Alkalidesulfovibrio alkalitolerans DSM 16529</name>
    <dbReference type="NCBI Taxonomy" id="1121439"/>
    <lineage>
        <taxon>Bacteria</taxon>
        <taxon>Pseudomonadati</taxon>
        <taxon>Thermodesulfobacteriota</taxon>
        <taxon>Desulfovibrionia</taxon>
        <taxon>Desulfovibrionales</taxon>
        <taxon>Desulfovibrionaceae</taxon>
        <taxon>Alkalidesulfovibrio</taxon>
    </lineage>
</organism>
<dbReference type="AlphaFoldDB" id="S7TD45"/>
<reference evidence="1 2" key="1">
    <citation type="journal article" date="2013" name="Genome Announc.">
        <title>Draft genome sequences for three mercury-methylating, sulfate-reducing bacteria.</title>
        <authorList>
            <person name="Brown S.D."/>
            <person name="Hurt R.A.Jr."/>
            <person name="Gilmour C.C."/>
            <person name="Elias D.A."/>
        </authorList>
    </citation>
    <scope>NUCLEOTIDE SEQUENCE [LARGE SCALE GENOMIC DNA]</scope>
    <source>
        <strain evidence="1 2">DSM 16529</strain>
    </source>
</reference>
<dbReference type="PATRIC" id="fig|1121439.3.peg.872"/>
<name>S7TD45_9BACT</name>
<dbReference type="Proteomes" id="UP000014975">
    <property type="component" value="Unassembled WGS sequence"/>
</dbReference>
<dbReference type="EMBL" id="ATHI01000005">
    <property type="protein sequence ID" value="EPR35112.1"/>
    <property type="molecule type" value="Genomic_DNA"/>
</dbReference>
<proteinExistence type="predicted"/>
<dbReference type="OrthoDB" id="9963083at2"/>
<evidence type="ECO:0000313" key="2">
    <source>
        <dbReference type="Proteomes" id="UP000014975"/>
    </source>
</evidence>
<sequence>MDARMEMAVRDIIREEFTRLRNSLTGVPGGLASDCGCFYDQGCCRDQGCCNDKGCCGQKNLGKLDELTSGRFDVLQEFILSNKEPIIKFFKERGVEVNL</sequence>